<gene>
    <name evidence="1" type="ORF">FEF26_04275</name>
</gene>
<proteinExistence type="predicted"/>
<reference evidence="1 2" key="1">
    <citation type="submission" date="2019-05" db="EMBL/GenBank/DDBJ databases">
        <title>Nesterenkonia sp. GY074 isolated from the Southern Atlantic Ocean.</title>
        <authorList>
            <person name="Zhang G."/>
        </authorList>
    </citation>
    <scope>NUCLEOTIDE SEQUENCE [LARGE SCALE GENOMIC DNA]</scope>
    <source>
        <strain evidence="1 2">GY074</strain>
    </source>
</reference>
<name>A0A5R9BFC6_9MICC</name>
<dbReference type="RefSeq" id="WP_138252308.1">
    <property type="nucleotide sequence ID" value="NZ_VAVZ01000008.1"/>
</dbReference>
<evidence type="ECO:0000313" key="2">
    <source>
        <dbReference type="Proteomes" id="UP000310458"/>
    </source>
</evidence>
<protein>
    <submittedName>
        <fullName evidence="1">Uncharacterized protein</fullName>
    </submittedName>
</protein>
<dbReference type="EMBL" id="VAVZ01000008">
    <property type="protein sequence ID" value="TLP98620.1"/>
    <property type="molecule type" value="Genomic_DNA"/>
</dbReference>
<keyword evidence="2" id="KW-1185">Reference proteome</keyword>
<dbReference type="Proteomes" id="UP000310458">
    <property type="component" value="Unassembled WGS sequence"/>
</dbReference>
<organism evidence="1 2">
    <name type="scientific">Nesterenkonia salmonea</name>
    <dbReference type="NCBI Taxonomy" id="1804987"/>
    <lineage>
        <taxon>Bacteria</taxon>
        <taxon>Bacillati</taxon>
        <taxon>Actinomycetota</taxon>
        <taxon>Actinomycetes</taxon>
        <taxon>Micrococcales</taxon>
        <taxon>Micrococcaceae</taxon>
        <taxon>Nesterenkonia</taxon>
    </lineage>
</organism>
<accession>A0A5R9BFC6</accession>
<sequence length="90" mass="9656">MTVILDETEQLADLDAKVPCECPLPGHGDGCEEEAEFSVVLPCGHCHELLCRPCTDMCVESIEAGCPDCGGPLSCRVCKAVIERLVVRPI</sequence>
<comment type="caution">
    <text evidence="1">The sequence shown here is derived from an EMBL/GenBank/DDBJ whole genome shotgun (WGS) entry which is preliminary data.</text>
</comment>
<dbReference type="AlphaFoldDB" id="A0A5R9BFC6"/>
<evidence type="ECO:0000313" key="1">
    <source>
        <dbReference type="EMBL" id="TLP98620.1"/>
    </source>
</evidence>